<evidence type="ECO:0000256" key="6">
    <source>
        <dbReference type="ARBA" id="ARBA00022490"/>
    </source>
</evidence>
<dbReference type="InterPro" id="IPR043519">
    <property type="entry name" value="NT_sf"/>
</dbReference>
<feature type="domain" description="Poly(A) RNA polymerase mitochondrial-like central palm" evidence="11">
    <location>
        <begin position="15"/>
        <end position="141"/>
    </location>
</feature>
<comment type="cofactor">
    <cofactor evidence="1">
        <name>Mn(2+)</name>
        <dbReference type="ChEBI" id="CHEBI:29035"/>
    </cofactor>
</comment>
<accession>A0ABQ7HYW4</accession>
<evidence type="ECO:0000256" key="5">
    <source>
        <dbReference type="ARBA" id="ARBA00012388"/>
    </source>
</evidence>
<comment type="subcellular location">
    <subcellularLocation>
        <location evidence="3">Cytoplasm</location>
    </subcellularLocation>
</comment>
<keyword evidence="12" id="KW-0548">Nucleotidyltransferase</keyword>
<comment type="similarity">
    <text evidence="4">Belongs to the DNA polymerase type-B-like family.</text>
</comment>
<comment type="caution">
    <text evidence="12">The sequence shown here is derived from an EMBL/GenBank/DDBJ whole genome shotgun (WGS) entry which is preliminary data.</text>
</comment>
<dbReference type="Pfam" id="PF22600">
    <property type="entry name" value="MTPAP-like_central"/>
    <property type="match status" value="1"/>
</dbReference>
<keyword evidence="13" id="KW-1185">Reference proteome</keyword>
<evidence type="ECO:0000259" key="10">
    <source>
        <dbReference type="Pfam" id="PF03828"/>
    </source>
</evidence>
<evidence type="ECO:0000256" key="8">
    <source>
        <dbReference type="ARBA" id="ARBA00022723"/>
    </source>
</evidence>
<dbReference type="Proteomes" id="UP001516464">
    <property type="component" value="Unassembled WGS sequence"/>
</dbReference>
<sequence length="298" mass="33911">MGKLPRTTNKLDTILYRCYRNHSLNPQDISIRYQIVKDVSTIVRPLGMIVSVIGSLASKLSLAESDIDLVCIGPDETAEQQVVLVQISRVLCESGYCIDHVLDKAATPIIKFTCINTGIHIDMSINKHSAILNTQLITKYVSSYDFIRPVIILVKIACQRFGINSSYQGTLSSYAIVLLVIFYFQSKNEIPPTNWEGKCKREVNSLYNDILGFFIFYGYVFNYDEEVVCIRNGYSINKSKKFFHSYHEKCSTNVCVEDPFILDFNVTRTISTNGLRKIITIFKIISKSLYEGDISMFH</sequence>
<protein>
    <recommendedName>
        <fullName evidence="5">polynucleotide adenylyltransferase</fullName>
        <ecNumber evidence="5">2.7.7.19</ecNumber>
    </recommendedName>
</protein>
<evidence type="ECO:0000256" key="9">
    <source>
        <dbReference type="ARBA" id="ARBA00022842"/>
    </source>
</evidence>
<dbReference type="SUPFAM" id="SSF81301">
    <property type="entry name" value="Nucleotidyltransferase"/>
    <property type="match status" value="1"/>
</dbReference>
<evidence type="ECO:0000313" key="13">
    <source>
        <dbReference type="Proteomes" id="UP001516464"/>
    </source>
</evidence>
<evidence type="ECO:0000256" key="2">
    <source>
        <dbReference type="ARBA" id="ARBA00001946"/>
    </source>
</evidence>
<dbReference type="EMBL" id="SBIQ01000090">
    <property type="protein sequence ID" value="KAF7683396.1"/>
    <property type="molecule type" value="Genomic_DNA"/>
</dbReference>
<dbReference type="CDD" id="cd05402">
    <property type="entry name" value="NT_PAP_TUTase"/>
    <property type="match status" value="1"/>
</dbReference>
<name>A0ABQ7HYW4_9MICR</name>
<keyword evidence="9" id="KW-0460">Magnesium</keyword>
<dbReference type="Pfam" id="PF03828">
    <property type="entry name" value="PAP_assoc"/>
    <property type="match status" value="1"/>
</dbReference>
<keyword evidence="7" id="KW-0808">Transferase</keyword>
<dbReference type="EC" id="2.7.7.19" evidence="5"/>
<gene>
    <name evidence="12" type="primary">cid1</name>
    <name evidence="12" type="ORF">TCON_1391</name>
</gene>
<dbReference type="InterPro" id="IPR054708">
    <property type="entry name" value="MTPAP-like_central"/>
</dbReference>
<comment type="cofactor">
    <cofactor evidence="2">
        <name>Mg(2+)</name>
        <dbReference type="ChEBI" id="CHEBI:18420"/>
    </cofactor>
</comment>
<dbReference type="GO" id="GO:0016779">
    <property type="term" value="F:nucleotidyltransferase activity"/>
    <property type="evidence" value="ECO:0007669"/>
    <property type="project" value="UniProtKB-KW"/>
</dbReference>
<evidence type="ECO:0000313" key="12">
    <source>
        <dbReference type="EMBL" id="KAF7683396.1"/>
    </source>
</evidence>
<dbReference type="PANTHER" id="PTHR12271">
    <property type="entry name" value="POLY A POLYMERASE CID PAP -RELATED"/>
    <property type="match status" value="1"/>
</dbReference>
<dbReference type="Gene3D" id="3.30.460.10">
    <property type="entry name" value="Beta Polymerase, domain 2"/>
    <property type="match status" value="1"/>
</dbReference>
<dbReference type="PANTHER" id="PTHR12271:SF40">
    <property type="entry name" value="POLY(A) RNA POLYMERASE GLD2"/>
    <property type="match status" value="1"/>
</dbReference>
<evidence type="ECO:0000259" key="11">
    <source>
        <dbReference type="Pfam" id="PF22600"/>
    </source>
</evidence>
<reference evidence="12 13" key="1">
    <citation type="submission" date="2019-01" db="EMBL/GenBank/DDBJ databases">
        <title>Genomes sequencing and comparative genomics of infectious freshwater microsporidia, Cucumispora dikerogammari and Thelohania contejeani.</title>
        <authorList>
            <person name="Cormier A."/>
            <person name="Giraud I."/>
            <person name="Wattier R."/>
            <person name="Teixeira M."/>
            <person name="Grandjean F."/>
            <person name="Rigaud T."/>
            <person name="Cordaux R."/>
        </authorList>
    </citation>
    <scope>NUCLEOTIDE SEQUENCE [LARGE SCALE GENOMIC DNA]</scope>
    <source>
        <strain evidence="12">T1</strain>
        <tissue evidence="12">Spores</tissue>
    </source>
</reference>
<evidence type="ECO:0000256" key="1">
    <source>
        <dbReference type="ARBA" id="ARBA00001936"/>
    </source>
</evidence>
<dbReference type="Gene3D" id="1.10.1410.10">
    <property type="match status" value="1"/>
</dbReference>
<evidence type="ECO:0000256" key="7">
    <source>
        <dbReference type="ARBA" id="ARBA00022679"/>
    </source>
</evidence>
<keyword evidence="8" id="KW-0479">Metal-binding</keyword>
<dbReference type="SUPFAM" id="SSF81631">
    <property type="entry name" value="PAP/OAS1 substrate-binding domain"/>
    <property type="match status" value="1"/>
</dbReference>
<feature type="domain" description="PAP-associated" evidence="10">
    <location>
        <begin position="211"/>
        <end position="262"/>
    </location>
</feature>
<evidence type="ECO:0000256" key="3">
    <source>
        <dbReference type="ARBA" id="ARBA00004496"/>
    </source>
</evidence>
<keyword evidence="6" id="KW-0963">Cytoplasm</keyword>
<proteinExistence type="inferred from homology"/>
<evidence type="ECO:0000256" key="4">
    <source>
        <dbReference type="ARBA" id="ARBA00008593"/>
    </source>
</evidence>
<dbReference type="InterPro" id="IPR002058">
    <property type="entry name" value="PAP_assoc"/>
</dbReference>
<organism evidence="12 13">
    <name type="scientific">Astathelohania contejeani</name>
    <dbReference type="NCBI Taxonomy" id="164912"/>
    <lineage>
        <taxon>Eukaryota</taxon>
        <taxon>Fungi</taxon>
        <taxon>Fungi incertae sedis</taxon>
        <taxon>Microsporidia</taxon>
        <taxon>Astathelohaniidae</taxon>
        <taxon>Astathelohania</taxon>
    </lineage>
</organism>